<dbReference type="KEGG" id="clup:CLUP02_12276"/>
<dbReference type="EMBL" id="CP019478">
    <property type="protein sequence ID" value="UQC86774.1"/>
    <property type="molecule type" value="Genomic_DNA"/>
</dbReference>
<dbReference type="AlphaFoldDB" id="A0A9Q8T019"/>
<evidence type="ECO:0000313" key="2">
    <source>
        <dbReference type="Proteomes" id="UP000830671"/>
    </source>
</evidence>
<gene>
    <name evidence="1" type="ORF">CLUP02_12276</name>
</gene>
<dbReference type="RefSeq" id="XP_049148385.1">
    <property type="nucleotide sequence ID" value="XM_049291240.1"/>
</dbReference>
<dbReference type="GeneID" id="73346250"/>
<sequence>MACRRFASLHNMAAAIRRIAGRGLRHRKGPGPGPREHHLETFQHPKYAEQKHQARHNRPHDECLDLRDFLVITRGDEIRAQRLVDRCVGQEI</sequence>
<reference evidence="1" key="1">
    <citation type="journal article" date="2021" name="Mol. Plant Microbe Interact.">
        <title>Complete Genome Sequence of the Plant-Pathogenic Fungus Colletotrichum lupini.</title>
        <authorList>
            <person name="Baroncelli R."/>
            <person name="Pensec F."/>
            <person name="Da Lio D."/>
            <person name="Boufleur T."/>
            <person name="Vicente I."/>
            <person name="Sarrocco S."/>
            <person name="Picot A."/>
            <person name="Baraldi E."/>
            <person name="Sukno S."/>
            <person name="Thon M."/>
            <person name="Le Floch G."/>
        </authorList>
    </citation>
    <scope>NUCLEOTIDE SEQUENCE</scope>
    <source>
        <strain evidence="1">IMI 504893</strain>
    </source>
</reference>
<keyword evidence="2" id="KW-1185">Reference proteome</keyword>
<proteinExistence type="predicted"/>
<name>A0A9Q8T019_9PEZI</name>
<organism evidence="1 2">
    <name type="scientific">Colletotrichum lupini</name>
    <dbReference type="NCBI Taxonomy" id="145971"/>
    <lineage>
        <taxon>Eukaryota</taxon>
        <taxon>Fungi</taxon>
        <taxon>Dikarya</taxon>
        <taxon>Ascomycota</taxon>
        <taxon>Pezizomycotina</taxon>
        <taxon>Sordariomycetes</taxon>
        <taxon>Hypocreomycetidae</taxon>
        <taxon>Glomerellales</taxon>
        <taxon>Glomerellaceae</taxon>
        <taxon>Colletotrichum</taxon>
        <taxon>Colletotrichum acutatum species complex</taxon>
    </lineage>
</organism>
<evidence type="ECO:0000313" key="1">
    <source>
        <dbReference type="EMBL" id="UQC86774.1"/>
    </source>
</evidence>
<protein>
    <submittedName>
        <fullName evidence="1">Uncharacterized protein</fullName>
    </submittedName>
</protein>
<dbReference type="Proteomes" id="UP000830671">
    <property type="component" value="Chromosome 6"/>
</dbReference>
<accession>A0A9Q8T019</accession>